<gene>
    <name evidence="1" type="ORF">Pla100_61100</name>
</gene>
<dbReference type="EMBL" id="SJPM01000036">
    <property type="protein sequence ID" value="TWT86361.1"/>
    <property type="molecule type" value="Genomic_DNA"/>
</dbReference>
<accession>A0A5C5ZHK4</accession>
<dbReference type="AlphaFoldDB" id="A0A5C5ZHK4"/>
<dbReference type="OrthoDB" id="714084at2"/>
<organism evidence="1 2">
    <name type="scientific">Neorhodopirellula pilleata</name>
    <dbReference type="NCBI Taxonomy" id="2714738"/>
    <lineage>
        <taxon>Bacteria</taxon>
        <taxon>Pseudomonadati</taxon>
        <taxon>Planctomycetota</taxon>
        <taxon>Planctomycetia</taxon>
        <taxon>Pirellulales</taxon>
        <taxon>Pirellulaceae</taxon>
        <taxon>Neorhodopirellula</taxon>
    </lineage>
</organism>
<reference evidence="1 2" key="1">
    <citation type="submission" date="2019-02" db="EMBL/GenBank/DDBJ databases">
        <title>Deep-cultivation of Planctomycetes and their phenomic and genomic characterization uncovers novel biology.</title>
        <authorList>
            <person name="Wiegand S."/>
            <person name="Jogler M."/>
            <person name="Boedeker C."/>
            <person name="Pinto D."/>
            <person name="Vollmers J."/>
            <person name="Rivas-Marin E."/>
            <person name="Kohn T."/>
            <person name="Peeters S.H."/>
            <person name="Heuer A."/>
            <person name="Rast P."/>
            <person name="Oberbeckmann S."/>
            <person name="Bunk B."/>
            <person name="Jeske O."/>
            <person name="Meyerdierks A."/>
            <person name="Storesund J.E."/>
            <person name="Kallscheuer N."/>
            <person name="Luecker S."/>
            <person name="Lage O.M."/>
            <person name="Pohl T."/>
            <person name="Merkel B.J."/>
            <person name="Hornburger P."/>
            <person name="Mueller R.-W."/>
            <person name="Bruemmer F."/>
            <person name="Labrenz M."/>
            <person name="Spormann A.M."/>
            <person name="Op Den Camp H."/>
            <person name="Overmann J."/>
            <person name="Amann R."/>
            <person name="Jetten M.S.M."/>
            <person name="Mascher T."/>
            <person name="Medema M.H."/>
            <person name="Devos D.P."/>
            <person name="Kaster A.-K."/>
            <person name="Ovreas L."/>
            <person name="Rohde M."/>
            <person name="Galperin M.Y."/>
            <person name="Jogler C."/>
        </authorList>
    </citation>
    <scope>NUCLEOTIDE SEQUENCE [LARGE SCALE GENOMIC DNA]</scope>
    <source>
        <strain evidence="1 2">Pla100</strain>
    </source>
</reference>
<dbReference type="PROSITE" id="PS51257">
    <property type="entry name" value="PROKAR_LIPOPROTEIN"/>
    <property type="match status" value="1"/>
</dbReference>
<comment type="caution">
    <text evidence="1">The sequence shown here is derived from an EMBL/GenBank/DDBJ whole genome shotgun (WGS) entry which is preliminary data.</text>
</comment>
<name>A0A5C5ZHK4_9BACT</name>
<dbReference type="RefSeq" id="WP_146582715.1">
    <property type="nucleotide sequence ID" value="NZ_SJPM01000036.1"/>
</dbReference>
<evidence type="ECO:0000313" key="2">
    <source>
        <dbReference type="Proteomes" id="UP000316213"/>
    </source>
</evidence>
<evidence type="ECO:0000313" key="1">
    <source>
        <dbReference type="EMBL" id="TWT86361.1"/>
    </source>
</evidence>
<dbReference type="Proteomes" id="UP000316213">
    <property type="component" value="Unassembled WGS sequence"/>
</dbReference>
<proteinExistence type="predicted"/>
<sequence>MAYRDHLLVAISLLFVGCNSQKYGAGHEDISSEWTPEVLSERQEDLYHFLLSGLKEPEKYVDLSEPDGRTYCLTLTPMDQWGETGDWQDVPNRLLRRHPDLTTWYRPAQDAPLHHADPHR</sequence>
<keyword evidence="2" id="KW-1185">Reference proteome</keyword>
<protein>
    <submittedName>
        <fullName evidence="1">Uncharacterized protein</fullName>
    </submittedName>
</protein>